<comment type="subunit">
    <text evidence="5">Part of the 50S ribosomal subunit.</text>
</comment>
<comment type="caution">
    <text evidence="8">The sequence shown here is derived from an EMBL/GenBank/DDBJ whole genome shotgun (WGS) entry which is preliminary data.</text>
</comment>
<keyword evidence="2 5" id="KW-0689">Ribosomal protein</keyword>
<dbReference type="PROSITE" id="PS01108">
    <property type="entry name" value="RIBOSOMAL_L24"/>
    <property type="match status" value="1"/>
</dbReference>
<dbReference type="InterPro" id="IPR003256">
    <property type="entry name" value="Ribosomal_uL24"/>
</dbReference>
<dbReference type="InterPro" id="IPR041988">
    <property type="entry name" value="Ribosomal_uL24_KOW"/>
</dbReference>
<dbReference type="GO" id="GO:0006412">
    <property type="term" value="P:translation"/>
    <property type="evidence" value="ECO:0007669"/>
    <property type="project" value="UniProtKB-UniRule"/>
</dbReference>
<dbReference type="InterPro" id="IPR005824">
    <property type="entry name" value="KOW"/>
</dbReference>
<gene>
    <name evidence="5" type="primary">rplX</name>
    <name evidence="8" type="ORF">A2V47_08300</name>
</gene>
<dbReference type="Proteomes" id="UP000177701">
    <property type="component" value="Unassembled WGS sequence"/>
</dbReference>
<dbReference type="GO" id="GO:1990904">
    <property type="term" value="C:ribonucleoprotein complex"/>
    <property type="evidence" value="ECO:0007669"/>
    <property type="project" value="UniProtKB-KW"/>
</dbReference>
<dbReference type="GO" id="GO:0003735">
    <property type="term" value="F:structural constituent of ribosome"/>
    <property type="evidence" value="ECO:0007669"/>
    <property type="project" value="InterPro"/>
</dbReference>
<name>A0A1F5AGA8_9BACT</name>
<feature type="domain" description="KOW" evidence="7">
    <location>
        <begin position="7"/>
        <end position="34"/>
    </location>
</feature>
<dbReference type="NCBIfam" id="TIGR01079">
    <property type="entry name" value="rplX_bact"/>
    <property type="match status" value="1"/>
</dbReference>
<evidence type="ECO:0000256" key="4">
    <source>
        <dbReference type="ARBA" id="ARBA00035206"/>
    </source>
</evidence>
<dbReference type="AlphaFoldDB" id="A0A1F5AGA8"/>
<evidence type="ECO:0000259" key="7">
    <source>
        <dbReference type="SMART" id="SM00739"/>
    </source>
</evidence>
<dbReference type="EMBL" id="MEYH01000003">
    <property type="protein sequence ID" value="OGD17511.1"/>
    <property type="molecule type" value="Genomic_DNA"/>
</dbReference>
<organism evidence="8 9">
    <name type="scientific">Candidatus Sediminicultor quintus</name>
    <dbReference type="NCBI Taxonomy" id="1797291"/>
    <lineage>
        <taxon>Bacteria</taxon>
        <taxon>Pseudomonadati</taxon>
        <taxon>Atribacterota</taxon>
        <taxon>Candidatus Phoenicimicrobiia</taxon>
        <taxon>Candidatus Pheonicimicrobiales</taxon>
        <taxon>Candidatus Phoenicimicrobiaceae</taxon>
        <taxon>Candidatus Sediminicultor</taxon>
    </lineage>
</organism>
<dbReference type="CDD" id="cd06089">
    <property type="entry name" value="KOW_RPL26"/>
    <property type="match status" value="1"/>
</dbReference>
<keyword evidence="5" id="KW-0699">rRNA-binding</keyword>
<dbReference type="GO" id="GO:0019843">
    <property type="term" value="F:rRNA binding"/>
    <property type="evidence" value="ECO:0007669"/>
    <property type="project" value="UniProtKB-UniRule"/>
</dbReference>
<dbReference type="InterPro" id="IPR057264">
    <property type="entry name" value="Ribosomal_uL24_C"/>
</dbReference>
<dbReference type="InterPro" id="IPR008991">
    <property type="entry name" value="Translation_prot_SH3-like_sf"/>
</dbReference>
<keyword evidence="5" id="KW-0694">RNA-binding</keyword>
<dbReference type="SMART" id="SM00739">
    <property type="entry name" value="KOW"/>
    <property type="match status" value="1"/>
</dbReference>
<evidence type="ECO:0000256" key="2">
    <source>
        <dbReference type="ARBA" id="ARBA00022980"/>
    </source>
</evidence>
<dbReference type="PANTHER" id="PTHR12903">
    <property type="entry name" value="MITOCHONDRIAL RIBOSOMAL PROTEIN L24"/>
    <property type="match status" value="1"/>
</dbReference>
<proteinExistence type="inferred from homology"/>
<comment type="function">
    <text evidence="5">One of the proteins that surrounds the polypeptide exit tunnel on the outside of the subunit.</text>
</comment>
<protein>
    <recommendedName>
        <fullName evidence="4 5">Large ribosomal subunit protein uL24</fullName>
    </recommendedName>
</protein>
<dbReference type="HAMAP" id="MF_01326_B">
    <property type="entry name" value="Ribosomal_uL24_B"/>
    <property type="match status" value="1"/>
</dbReference>
<keyword evidence="3 5" id="KW-0687">Ribonucleoprotein</keyword>
<dbReference type="Pfam" id="PF17136">
    <property type="entry name" value="ribosomal_L24"/>
    <property type="match status" value="1"/>
</dbReference>
<accession>A0A1F5AGA8</accession>
<comment type="function">
    <text evidence="5">One of two assembly initiator proteins, it binds directly to the 5'-end of the 23S rRNA, where it nucleates assembly of the 50S subunit.</text>
</comment>
<evidence type="ECO:0000256" key="6">
    <source>
        <dbReference type="RuleBase" id="RU003477"/>
    </source>
</evidence>
<reference evidence="8 9" key="1">
    <citation type="journal article" date="2016" name="Nat. Commun.">
        <title>Thousands of microbial genomes shed light on interconnected biogeochemical processes in an aquifer system.</title>
        <authorList>
            <person name="Anantharaman K."/>
            <person name="Brown C.T."/>
            <person name="Hug L.A."/>
            <person name="Sharon I."/>
            <person name="Castelle C.J."/>
            <person name="Probst A.J."/>
            <person name="Thomas B.C."/>
            <person name="Singh A."/>
            <person name="Wilkins M.J."/>
            <person name="Karaoz U."/>
            <person name="Brodie E.L."/>
            <person name="Williams K.H."/>
            <person name="Hubbard S.S."/>
            <person name="Banfield J.F."/>
        </authorList>
    </citation>
    <scope>NUCLEOTIDE SEQUENCE [LARGE SCALE GENOMIC DNA]</scope>
</reference>
<evidence type="ECO:0000256" key="1">
    <source>
        <dbReference type="ARBA" id="ARBA00010618"/>
    </source>
</evidence>
<evidence type="ECO:0000256" key="3">
    <source>
        <dbReference type="ARBA" id="ARBA00023274"/>
    </source>
</evidence>
<dbReference type="GO" id="GO:0005840">
    <property type="term" value="C:ribosome"/>
    <property type="evidence" value="ECO:0007669"/>
    <property type="project" value="UniProtKB-KW"/>
</dbReference>
<dbReference type="Gene3D" id="2.30.30.30">
    <property type="match status" value="1"/>
</dbReference>
<dbReference type="SUPFAM" id="SSF50104">
    <property type="entry name" value="Translation proteins SH3-like domain"/>
    <property type="match status" value="1"/>
</dbReference>
<dbReference type="STRING" id="1797291.A2V47_08300"/>
<evidence type="ECO:0000313" key="9">
    <source>
        <dbReference type="Proteomes" id="UP000177701"/>
    </source>
</evidence>
<comment type="similarity">
    <text evidence="1 5 6">Belongs to the universal ribosomal protein uL24 family.</text>
</comment>
<evidence type="ECO:0000313" key="8">
    <source>
        <dbReference type="EMBL" id="OGD17511.1"/>
    </source>
</evidence>
<evidence type="ECO:0000256" key="5">
    <source>
        <dbReference type="HAMAP-Rule" id="MF_01326"/>
    </source>
</evidence>
<sequence>MVNNKVGFRKGDKVLIIIGEDKGKKGKIVRIFPKKMEVIVEGVNFLKKHSKPTQKVPQGGIVKQEGALHTSNIRLVCNKCNTPTAIRRERIKEGKRVRVCKKCGEIIDKV</sequence>
<dbReference type="InterPro" id="IPR005825">
    <property type="entry name" value="Ribosomal_uL24_CS"/>
</dbReference>
<dbReference type="InterPro" id="IPR014722">
    <property type="entry name" value="Rib_uL2_dom2"/>
</dbReference>
<dbReference type="Pfam" id="PF00467">
    <property type="entry name" value="KOW"/>
    <property type="match status" value="1"/>
</dbReference>